<evidence type="ECO:0000313" key="1">
    <source>
        <dbReference type="EMBL" id="PYD63572.1"/>
    </source>
</evidence>
<organism evidence="1 2">
    <name type="scientific">Gluconacetobacter entanii</name>
    <dbReference type="NCBI Taxonomy" id="108528"/>
    <lineage>
        <taxon>Bacteria</taxon>
        <taxon>Pseudomonadati</taxon>
        <taxon>Pseudomonadota</taxon>
        <taxon>Alphaproteobacteria</taxon>
        <taxon>Acetobacterales</taxon>
        <taxon>Acetobacteraceae</taxon>
        <taxon>Gluconacetobacter</taxon>
    </lineage>
</organism>
<gene>
    <name evidence="1" type="ORF">CFR72_06620</name>
</gene>
<reference evidence="1 2" key="1">
    <citation type="submission" date="2017-07" db="EMBL/GenBank/DDBJ databases">
        <title>A draft genome sequence of Gluconacetobacter entanii LTH 4560.</title>
        <authorList>
            <person name="Skraban J."/>
            <person name="Cleenwerck I."/>
            <person name="Vandamme P."/>
            <person name="Trcek J."/>
        </authorList>
    </citation>
    <scope>NUCLEOTIDE SEQUENCE [LARGE SCALE GENOMIC DNA]</scope>
    <source>
        <strain evidence="1 2">LTH 4560</strain>
    </source>
</reference>
<name>A0A318PYK8_9PROT</name>
<proteinExistence type="predicted"/>
<protein>
    <submittedName>
        <fullName evidence="1">Uncharacterized protein</fullName>
    </submittedName>
</protein>
<dbReference type="RefSeq" id="WP_110913213.1">
    <property type="nucleotide sequence ID" value="NZ_NKUF01000010.1"/>
</dbReference>
<comment type="caution">
    <text evidence="1">The sequence shown here is derived from an EMBL/GenBank/DDBJ whole genome shotgun (WGS) entry which is preliminary data.</text>
</comment>
<dbReference type="EMBL" id="NKUF01000010">
    <property type="protein sequence ID" value="PYD63572.1"/>
    <property type="molecule type" value="Genomic_DNA"/>
</dbReference>
<evidence type="ECO:0000313" key="2">
    <source>
        <dbReference type="Proteomes" id="UP000248301"/>
    </source>
</evidence>
<dbReference type="AlphaFoldDB" id="A0A318PYK8"/>
<dbReference type="Proteomes" id="UP000248301">
    <property type="component" value="Unassembled WGS sequence"/>
</dbReference>
<accession>A0A318PYK8</accession>
<sequence length="85" mass="9711">MTQGQAYPVIRKDLGMKFLPKKECRLFREKAAPKNFYYLISYVFEIIMHGKSIPKISGESSVSVMLPFPARSPLRAMTGKFLNIP</sequence>